<dbReference type="InterPro" id="IPR035892">
    <property type="entry name" value="C2_domain_sf"/>
</dbReference>
<evidence type="ECO:0000256" key="10">
    <source>
        <dbReference type="ARBA" id="ARBA00023136"/>
    </source>
</evidence>
<evidence type="ECO:0000256" key="3">
    <source>
        <dbReference type="ARBA" id="ARBA00022553"/>
    </source>
</evidence>
<dbReference type="PIRSF" id="PIRSF037232">
    <property type="entry name" value="Tricalbin"/>
    <property type="match status" value="1"/>
</dbReference>
<feature type="region of interest" description="Disordered" evidence="11">
    <location>
        <begin position="83"/>
        <end position="103"/>
    </location>
</feature>
<dbReference type="InterPro" id="IPR037761">
    <property type="entry name" value="C2A_Tricalbin"/>
</dbReference>
<keyword evidence="7 12" id="KW-1133">Transmembrane helix</keyword>
<evidence type="ECO:0000256" key="9">
    <source>
        <dbReference type="ARBA" id="ARBA00023121"/>
    </source>
</evidence>
<evidence type="ECO:0000256" key="12">
    <source>
        <dbReference type="SAM" id="Phobius"/>
    </source>
</evidence>
<feature type="domain" description="C2" evidence="13">
    <location>
        <begin position="723"/>
        <end position="854"/>
    </location>
</feature>
<keyword evidence="5" id="KW-0677">Repeat</keyword>
<organism evidence="15 16">
    <name type="scientific">Pseudozyma flocculosa</name>
    <dbReference type="NCBI Taxonomy" id="84751"/>
    <lineage>
        <taxon>Eukaryota</taxon>
        <taxon>Fungi</taxon>
        <taxon>Dikarya</taxon>
        <taxon>Basidiomycota</taxon>
        <taxon>Ustilaginomycotina</taxon>
        <taxon>Ustilaginomycetes</taxon>
        <taxon>Ustilaginales</taxon>
        <taxon>Ustilaginaceae</taxon>
        <taxon>Pseudozyma</taxon>
    </lineage>
</organism>
<evidence type="ECO:0000256" key="5">
    <source>
        <dbReference type="ARBA" id="ARBA00022737"/>
    </source>
</evidence>
<evidence type="ECO:0000256" key="11">
    <source>
        <dbReference type="SAM" id="MobiDB-lite"/>
    </source>
</evidence>
<keyword evidence="10 12" id="KW-0472">Membrane</keyword>
<dbReference type="Pfam" id="PF00168">
    <property type="entry name" value="C2"/>
    <property type="match status" value="4"/>
</dbReference>
<evidence type="ECO:0000256" key="2">
    <source>
        <dbReference type="ARBA" id="ARBA00022448"/>
    </source>
</evidence>
<feature type="region of interest" description="Disordered" evidence="11">
    <location>
        <begin position="1386"/>
        <end position="1464"/>
    </location>
</feature>
<dbReference type="InterPro" id="IPR037765">
    <property type="entry name" value="C2B_Tricalbin"/>
</dbReference>
<dbReference type="CDD" id="cd04052">
    <property type="entry name" value="C2B_Tricalbin-like"/>
    <property type="match status" value="1"/>
</dbReference>
<comment type="subcellular location">
    <subcellularLocation>
        <location evidence="1">Endoplasmic reticulum membrane</location>
    </subcellularLocation>
</comment>
<dbReference type="InterPro" id="IPR017147">
    <property type="entry name" value="Tricalbin"/>
</dbReference>
<evidence type="ECO:0000313" key="15">
    <source>
        <dbReference type="EMBL" id="SPO42193.1"/>
    </source>
</evidence>
<evidence type="ECO:0000259" key="13">
    <source>
        <dbReference type="PROSITE" id="PS50004"/>
    </source>
</evidence>
<dbReference type="PROSITE" id="PS50004">
    <property type="entry name" value="C2"/>
    <property type="match status" value="4"/>
</dbReference>
<dbReference type="InterPro" id="IPR056910">
    <property type="entry name" value="TCB1-3_C2"/>
</dbReference>
<dbReference type="Pfam" id="PF24920">
    <property type="entry name" value="C2_TCB1"/>
    <property type="match status" value="1"/>
</dbReference>
<keyword evidence="2" id="KW-0813">Transport</keyword>
<feature type="domain" description="C2" evidence="13">
    <location>
        <begin position="1130"/>
        <end position="1249"/>
    </location>
</feature>
<keyword evidence="3" id="KW-0597">Phosphoprotein</keyword>
<dbReference type="InterPro" id="IPR037756">
    <property type="entry name" value="C2D_Tricalbin"/>
</dbReference>
<keyword evidence="4 12" id="KW-0812">Transmembrane</keyword>
<sequence>MVANIFSKDHANGAEAAAATAATAAEPSQAQLEAAHVQDQREELALSAQLQQNAAKGARVMEFAEDATPEQKAAEAAKAINKVRPAKGLGRHDDDAGHAMASDIGGKKVKVTTNLDDDVERLNRQEHDAPGAMPVGQATSTLPDWYQVGWTGVSRHLRGLEPNKVVSEDEEARLDLISTFLSDAYYGYFWWNAAVIVVAVLSSYFVARFGGGIGWLVIIGAFCSTYYNTSMRRTRTRARDDITRELAKKKMISEHESAEWINHFLSRFWLIYEPVLSATIIGTVDGILVQQCPSFLDSIRMTTFTLGTKAPRIDHVRTFPNTDEDVVMMDWKFSFTPSDTADLTVRQAAQKINPKIVLNVRVGRGLVGAGMPILLEDINFVGNIRVKMKLMSSFPHVQLVDVSFMEPPKIDYVLKPIGGNTLGFDIGNIPGLSDFIQGQIHANLGPMMYHPNVFTVNLEELMSGTPLDTACGVLQVNVWSARNLKGVKLGGGTPDPYVALSIDNKDTLAKTSVRKSTTSPQFKETRFVLLNNLNGMLTFSLLDHNDHRPDSNLGQAAFELKSLEDDPEQENLSTPVMLDGKERGEVQYSLSYYPVLKAEVGEDGQPKPLPETQSGVVRFTLHQAKELDKRSGFSGELCPKARIRLNGQKVKDSIVMKRTTNPIFEMPTEFLVTERSKAVVTVEILDDRDLRSDPVVAHVSIRLEDLLAAKQRQQDWFPLKDSKQGRVRMSAEWKPVLMSGSMNGGGGYTPAIGVVKVWLKRATDLKNVEAMTGGKSDPYVQLKLRGQAVSGSTIVNNNLNPEWNEILYCPVHSLRERITVEVMDYQNSGKDRSLGTVEVNVADLAVENEAAAAAADARSRYAGTGRKARKDRVHLGRNLYKGEIEFDCEFLPGVNLKGVSFSGAGNEAAAKSGNAIIEEEDEAASSSSSSSSDEEEAARIKEVAKPTTGVNGTANGVDRQASVKRGHTKDKPSVASVATAGTAETAQTAASASVESVVEGGISMTKDELLAQQSGIIVFNVLRGSLPSHKKHARLEVLFDDGYWPSYVTEQARTAHCTWDEVGESTVRELDWSRFLLKLRTGDDDDDVFAEFAAPTKDVLEKTLDQEYEFRLTSAGGSGSQVASVTLTCRYIPIDLHLEPVESVNNQGFLRVDVVRARNLRAADRGNRSDPYVVFHLNGERMAKSKVVKKTLNPDYNENLGEFQVPSRVAADAIVEALDWDQVGTPDKLGQAQVDLSVLEPFEPFEHTYPLVGKGSTEKSEVTLRFVFRPEFVTNRERKGTSLSRTFTSGVAGVGRVGVGGVKGVAHAGGAVGKAGFGVGKGVVGVAGKGVGGVTRGVGGFIRPGGRKTSISGAGEVVEQDMALDPATGEPVLVAPAAGVAASPPLQDGLPSVSSSSLGMPFHHHAAAAPPVPHGDEGSMIGSHSRLSSSNAGAGDADSRSVAETEGTPGKKKSRLHNPFKRHG</sequence>
<dbReference type="GO" id="GO:0005789">
    <property type="term" value="C:endoplasmic reticulum membrane"/>
    <property type="evidence" value="ECO:0007669"/>
    <property type="project" value="UniProtKB-SubCell"/>
</dbReference>
<dbReference type="EMBL" id="OOIP01000040">
    <property type="protein sequence ID" value="SPO42193.1"/>
    <property type="molecule type" value="Genomic_DNA"/>
</dbReference>
<evidence type="ECO:0000256" key="6">
    <source>
        <dbReference type="ARBA" id="ARBA00022824"/>
    </source>
</evidence>
<reference evidence="15 16" key="1">
    <citation type="submission" date="2018-03" db="EMBL/GenBank/DDBJ databases">
        <authorList>
            <person name="Guldener U."/>
        </authorList>
    </citation>
    <scope>NUCLEOTIDE SEQUENCE [LARGE SCALE GENOMIC DNA]</scope>
    <source>
        <strain evidence="15 16">DAOM196992</strain>
    </source>
</reference>
<dbReference type="InterPro" id="IPR031468">
    <property type="entry name" value="SMP_LBD"/>
</dbReference>
<dbReference type="GO" id="GO:0008289">
    <property type="term" value="F:lipid binding"/>
    <property type="evidence" value="ECO:0007669"/>
    <property type="project" value="UniProtKB-KW"/>
</dbReference>
<protein>
    <submittedName>
        <fullName evidence="15">Related to TCB3 - protein localized to membranes, bud-enriched</fullName>
    </submittedName>
</protein>
<keyword evidence="6" id="KW-0256">Endoplasmic reticulum</keyword>
<feature type="transmembrane region" description="Helical" evidence="12">
    <location>
        <begin position="188"/>
        <end position="206"/>
    </location>
</feature>
<evidence type="ECO:0000313" key="16">
    <source>
        <dbReference type="Proteomes" id="UP000323386"/>
    </source>
</evidence>
<dbReference type="OrthoDB" id="1029639at2759"/>
<feature type="domain" description="SMP-LTD" evidence="14">
    <location>
        <begin position="254"/>
        <end position="459"/>
    </location>
</feature>
<dbReference type="Proteomes" id="UP000323386">
    <property type="component" value="Unassembled WGS sequence"/>
</dbReference>
<dbReference type="CDD" id="cd21678">
    <property type="entry name" value="SMP_TCB"/>
    <property type="match status" value="1"/>
</dbReference>
<evidence type="ECO:0000256" key="8">
    <source>
        <dbReference type="ARBA" id="ARBA00023055"/>
    </source>
</evidence>
<dbReference type="PANTHER" id="PTHR46980">
    <property type="entry name" value="TRICALBIN-1-RELATED"/>
    <property type="match status" value="1"/>
</dbReference>
<evidence type="ECO:0000256" key="1">
    <source>
        <dbReference type="ARBA" id="ARBA00004586"/>
    </source>
</evidence>
<dbReference type="SUPFAM" id="SSF49562">
    <property type="entry name" value="C2 domain (Calcium/lipid-binding domain, CaLB)"/>
    <property type="match status" value="4"/>
</dbReference>
<keyword evidence="8" id="KW-0445">Lipid transport</keyword>
<dbReference type="InterPro" id="IPR000008">
    <property type="entry name" value="C2_dom"/>
</dbReference>
<dbReference type="GO" id="GO:0061817">
    <property type="term" value="P:endoplasmic reticulum-plasma membrane tethering"/>
    <property type="evidence" value="ECO:0007669"/>
    <property type="project" value="InterPro"/>
</dbReference>
<feature type="compositionally biased region" description="Basic residues" evidence="11">
    <location>
        <begin position="1450"/>
        <end position="1464"/>
    </location>
</feature>
<dbReference type="CDD" id="cd04044">
    <property type="entry name" value="C2A_Tricalbin-like"/>
    <property type="match status" value="1"/>
</dbReference>
<evidence type="ECO:0000256" key="7">
    <source>
        <dbReference type="ARBA" id="ARBA00022989"/>
    </source>
</evidence>
<feature type="region of interest" description="Disordered" evidence="11">
    <location>
        <begin position="919"/>
        <end position="985"/>
    </location>
</feature>
<dbReference type="PANTHER" id="PTHR46980:SF2">
    <property type="entry name" value="TRICALBIN-1-RELATED"/>
    <property type="match status" value="1"/>
</dbReference>
<accession>A0A5C3FCN2</accession>
<dbReference type="Pfam" id="PF25669">
    <property type="entry name" value="SMP_MUG190-like"/>
    <property type="match status" value="1"/>
</dbReference>
<dbReference type="Gene3D" id="2.60.40.150">
    <property type="entry name" value="C2 domain"/>
    <property type="match status" value="4"/>
</dbReference>
<name>A0A5C3FCN2_9BASI</name>
<dbReference type="InterPro" id="IPR052455">
    <property type="entry name" value="Tricalbin_domain"/>
</dbReference>
<feature type="domain" description="C2" evidence="13">
    <location>
        <begin position="450"/>
        <end position="573"/>
    </location>
</feature>
<evidence type="ECO:0000256" key="4">
    <source>
        <dbReference type="ARBA" id="ARBA00022692"/>
    </source>
</evidence>
<dbReference type="PROSITE" id="PS51847">
    <property type="entry name" value="SMP"/>
    <property type="match status" value="1"/>
</dbReference>
<dbReference type="InterPro" id="IPR037762">
    <property type="entry name" value="C2C_Tricalbin"/>
</dbReference>
<evidence type="ECO:0000259" key="14">
    <source>
        <dbReference type="PROSITE" id="PS51847"/>
    </source>
</evidence>
<dbReference type="GO" id="GO:0006869">
    <property type="term" value="P:lipid transport"/>
    <property type="evidence" value="ECO:0007669"/>
    <property type="project" value="UniProtKB-KW"/>
</dbReference>
<feature type="transmembrane region" description="Helical" evidence="12">
    <location>
        <begin position="269"/>
        <end position="289"/>
    </location>
</feature>
<dbReference type="CDD" id="cd04040">
    <property type="entry name" value="C2D_Tricalbin-like"/>
    <property type="match status" value="1"/>
</dbReference>
<feature type="domain" description="C2" evidence="13">
    <location>
        <begin position="602"/>
        <end position="717"/>
    </location>
</feature>
<dbReference type="SMART" id="SM00239">
    <property type="entry name" value="C2"/>
    <property type="match status" value="4"/>
</dbReference>
<proteinExistence type="predicted"/>
<keyword evidence="16" id="KW-1185">Reference proteome</keyword>
<dbReference type="GO" id="GO:0071944">
    <property type="term" value="C:cell periphery"/>
    <property type="evidence" value="ECO:0007669"/>
    <property type="project" value="UniProtKB-ARBA"/>
</dbReference>
<feature type="transmembrane region" description="Helical" evidence="12">
    <location>
        <begin position="212"/>
        <end position="229"/>
    </location>
</feature>
<gene>
    <name evidence="15" type="ORF">PSFLO_07676</name>
</gene>
<keyword evidence="9" id="KW-0446">Lipid-binding</keyword>
<dbReference type="CDD" id="cd04045">
    <property type="entry name" value="C2C_Tricalbin-like"/>
    <property type="match status" value="1"/>
</dbReference>